<evidence type="ECO:0000313" key="2">
    <source>
        <dbReference type="EMBL" id="SCG66893.1"/>
    </source>
</evidence>
<dbReference type="Proteomes" id="UP000198210">
    <property type="component" value="Chromosome I"/>
</dbReference>
<accession>A0A1C5J8Q2</accession>
<dbReference type="InterPro" id="IPR034660">
    <property type="entry name" value="DinB/YfiT-like"/>
</dbReference>
<dbReference type="RefSeq" id="WP_088972103.1">
    <property type="nucleotide sequence ID" value="NZ_JBHLYF010000004.1"/>
</dbReference>
<dbReference type="NCBIfam" id="TIGR03083">
    <property type="entry name" value="maleylpyruvate isomerase family mycothiol-dependent enzyme"/>
    <property type="match status" value="1"/>
</dbReference>
<dbReference type="SUPFAM" id="SSF109854">
    <property type="entry name" value="DinB/YfiT-like putative metalloenzymes"/>
    <property type="match status" value="1"/>
</dbReference>
<dbReference type="InterPro" id="IPR024344">
    <property type="entry name" value="MDMPI_metal-binding"/>
</dbReference>
<dbReference type="InterPro" id="IPR017517">
    <property type="entry name" value="Maleyloyr_isom"/>
</dbReference>
<keyword evidence="3" id="KW-1185">Reference proteome</keyword>
<proteinExistence type="predicted"/>
<evidence type="ECO:0000259" key="1">
    <source>
        <dbReference type="Pfam" id="PF11716"/>
    </source>
</evidence>
<sequence>METVREAFRDECVRLEAVLGELTAADLDRPTPCPPWKVRDLVAHVRTGAGRLAGMLAEPAPPAAEVDAVTYFGAAKFTPEVDRDRVESARRDGAALPGVPATVADFARAWRATDEAVAAVPPGRVVRTRHGEPMTVTEFLRTRVVELAVHGLDLADALDRVPWLTPAAARVTAAVLTGGRLVPDALAWDDVTLLRKVTGRAPLTGDEAARCDAAGLGGLSFSG</sequence>
<dbReference type="Pfam" id="PF11716">
    <property type="entry name" value="MDMPI_N"/>
    <property type="match status" value="1"/>
</dbReference>
<gene>
    <name evidence="2" type="ORF">GA0074704_4240</name>
</gene>
<evidence type="ECO:0000313" key="3">
    <source>
        <dbReference type="Proteomes" id="UP000198210"/>
    </source>
</evidence>
<protein>
    <submittedName>
        <fullName evidence="2">TIGR03083 family protein</fullName>
    </submittedName>
</protein>
<dbReference type="AlphaFoldDB" id="A0A1C5J8Q2"/>
<dbReference type="EMBL" id="LT607751">
    <property type="protein sequence ID" value="SCG66893.1"/>
    <property type="molecule type" value="Genomic_DNA"/>
</dbReference>
<name>A0A1C5J8Q2_9ACTN</name>
<reference evidence="2 3" key="1">
    <citation type="submission" date="2016-06" db="EMBL/GenBank/DDBJ databases">
        <authorList>
            <person name="Kjaerup R.B."/>
            <person name="Dalgaard T.S."/>
            <person name="Juul-Madsen H.R."/>
        </authorList>
    </citation>
    <scope>NUCLEOTIDE SEQUENCE [LARGE SCALE GENOMIC DNA]</scope>
    <source>
        <strain evidence="2 3">DSM 45097</strain>
    </source>
</reference>
<feature type="domain" description="Mycothiol-dependent maleylpyruvate isomerase metal-binding" evidence="1">
    <location>
        <begin position="8"/>
        <end position="155"/>
    </location>
</feature>
<dbReference type="GO" id="GO:0046872">
    <property type="term" value="F:metal ion binding"/>
    <property type="evidence" value="ECO:0007669"/>
    <property type="project" value="InterPro"/>
</dbReference>
<dbReference type="Gene3D" id="1.20.120.450">
    <property type="entry name" value="dinb family like domain"/>
    <property type="match status" value="1"/>
</dbReference>
<organism evidence="2 3">
    <name type="scientific">Micromonospora siamensis</name>
    <dbReference type="NCBI Taxonomy" id="299152"/>
    <lineage>
        <taxon>Bacteria</taxon>
        <taxon>Bacillati</taxon>
        <taxon>Actinomycetota</taxon>
        <taxon>Actinomycetes</taxon>
        <taxon>Micromonosporales</taxon>
        <taxon>Micromonosporaceae</taxon>
        <taxon>Micromonospora</taxon>
    </lineage>
</organism>